<feature type="region of interest" description="Disordered" evidence="1">
    <location>
        <begin position="1204"/>
        <end position="1223"/>
    </location>
</feature>
<name>A0A194W8Z3_CYTMA</name>
<evidence type="ECO:0000256" key="1">
    <source>
        <dbReference type="SAM" id="MobiDB-lite"/>
    </source>
</evidence>
<protein>
    <submittedName>
        <fullName evidence="2">Uncharacterized protein</fullName>
    </submittedName>
</protein>
<reference evidence="2" key="1">
    <citation type="submission" date="2014-12" db="EMBL/GenBank/DDBJ databases">
        <title>Genome Sequence of Valsa Canker Pathogens Uncovers a Specific Adaption of Colonization on Woody Bark.</title>
        <authorList>
            <person name="Yin Z."/>
            <person name="Liu H."/>
            <person name="Gao X."/>
            <person name="Li Z."/>
            <person name="Song N."/>
            <person name="Ke X."/>
            <person name="Dai Q."/>
            <person name="Wu Y."/>
            <person name="Sun Y."/>
            <person name="Xu J.-R."/>
            <person name="Kang Z.K."/>
            <person name="Wang L."/>
            <person name="Huang L."/>
        </authorList>
    </citation>
    <scope>NUCLEOTIDE SEQUENCE [LARGE SCALE GENOMIC DNA]</scope>
    <source>
        <strain evidence="2">03-8</strain>
    </source>
</reference>
<feature type="region of interest" description="Disordered" evidence="1">
    <location>
        <begin position="324"/>
        <end position="369"/>
    </location>
</feature>
<feature type="compositionally biased region" description="Polar residues" evidence="1">
    <location>
        <begin position="1016"/>
        <end position="1031"/>
    </location>
</feature>
<feature type="region of interest" description="Disordered" evidence="1">
    <location>
        <begin position="710"/>
        <end position="878"/>
    </location>
</feature>
<organism evidence="2 3">
    <name type="scientific">Cytospora mali</name>
    <name type="common">Apple Valsa canker fungus</name>
    <name type="synonym">Valsa mali</name>
    <dbReference type="NCBI Taxonomy" id="578113"/>
    <lineage>
        <taxon>Eukaryota</taxon>
        <taxon>Fungi</taxon>
        <taxon>Dikarya</taxon>
        <taxon>Ascomycota</taxon>
        <taxon>Pezizomycotina</taxon>
        <taxon>Sordariomycetes</taxon>
        <taxon>Sordariomycetidae</taxon>
        <taxon>Diaporthales</taxon>
        <taxon>Cytosporaceae</taxon>
        <taxon>Cytospora</taxon>
    </lineage>
</organism>
<feature type="compositionally biased region" description="Polar residues" evidence="1">
    <location>
        <begin position="1265"/>
        <end position="1275"/>
    </location>
</feature>
<feature type="compositionally biased region" description="Polar residues" evidence="1">
    <location>
        <begin position="806"/>
        <end position="816"/>
    </location>
</feature>
<feature type="region of interest" description="Disordered" evidence="1">
    <location>
        <begin position="951"/>
        <end position="982"/>
    </location>
</feature>
<evidence type="ECO:0000313" key="3">
    <source>
        <dbReference type="Proteomes" id="UP000078559"/>
    </source>
</evidence>
<feature type="compositionally biased region" description="Basic residues" evidence="1">
    <location>
        <begin position="1390"/>
        <end position="1400"/>
    </location>
</feature>
<feature type="compositionally biased region" description="Low complexity" evidence="1">
    <location>
        <begin position="845"/>
        <end position="855"/>
    </location>
</feature>
<feature type="region of interest" description="Disordered" evidence="1">
    <location>
        <begin position="1"/>
        <end position="53"/>
    </location>
</feature>
<feature type="compositionally biased region" description="Polar residues" evidence="1">
    <location>
        <begin position="630"/>
        <end position="657"/>
    </location>
</feature>
<feature type="compositionally biased region" description="Low complexity" evidence="1">
    <location>
        <begin position="618"/>
        <end position="629"/>
    </location>
</feature>
<feature type="region of interest" description="Disordered" evidence="1">
    <location>
        <begin position="1016"/>
        <end position="1042"/>
    </location>
</feature>
<accession>A0A194W8Z3</accession>
<dbReference type="OrthoDB" id="5382203at2759"/>
<feature type="region of interest" description="Disordered" evidence="1">
    <location>
        <begin position="500"/>
        <end position="519"/>
    </location>
</feature>
<feature type="compositionally biased region" description="Polar residues" evidence="1">
    <location>
        <begin position="738"/>
        <end position="747"/>
    </location>
</feature>
<feature type="compositionally biased region" description="Polar residues" evidence="1">
    <location>
        <begin position="29"/>
        <end position="53"/>
    </location>
</feature>
<evidence type="ECO:0000313" key="2">
    <source>
        <dbReference type="EMBL" id="KUI72563.1"/>
    </source>
</evidence>
<dbReference type="Gene3D" id="1.10.20.10">
    <property type="entry name" value="Histone, subunit A"/>
    <property type="match status" value="1"/>
</dbReference>
<feature type="region of interest" description="Disordered" evidence="1">
    <location>
        <begin position="580"/>
        <end position="689"/>
    </location>
</feature>
<sequence>MTSFPEAGMSQYSSDMSPIIHQRPGGPRSRTQSVSSDRPSTVAQSVMSPPTSVSPEATFIAASAASQIVTNDHDSHADTWYDQHGFQPSGDPVMVSAPALQLLNNFLDHLLFNFLAQSGSTKLPTLRPAVSEVLKPKLAKDAINNADEELREYLGGGDDDDFLQTQPAPAPRDWDLELVWKRTRLRCMVYSSLGDMEEEDEDHHVEEGLLIDDDENLGGSVSPAVAIFLTSILEFLAEQALIFAGQAAWNRMRVKYEKEQRDGARSRTDVIERIVVEEVDMERVALDRTLGRLWRAWKKRIRCPVPNPVDLSQGPKSREKVYHLRRGSATAESAVPPVVREHVTQPVSAKDDESHQEKATAEPDDVQAAAIPLPMGERDVDEIEVPGLVHYSDGDTEEEEPKEPDTGVRPKSLMILPVTSKADLPTPTMSQPQTPKSEPRKRSNSLPSPVVSPKTRKNVVAVVADATRTPQATDRPHPEQPANGKIIAREAAEVQTAKLSHVISDEEKPPIGEKNARRQSGGLIPKIVGGMGAAATGVGAGTAAMGSNDNAEIKEDADDSDFEVEEAQILTSSRISIGTSISGRSISPANSDKSSRPALSIQTLPVRSGSLRLVDVASPRTPSTRSQRSWIQEQSNSSYSRSGDVSRASSVRTQSNLEESRSAEDSRIVSGVSTLARSRTSMIPEAEENADHAIRRASLSYTPSVAVASRQESPRVLNFPVPPSERRLEQQKTVHPYGTQQQQSSETKMAAYNVSPESENFSEDELAPLPQRHPKRSPRYFVPQSGTPSPPIPEETTSSHVHESSQIGTPQPSTIGIVSVDRSGMPRDADDTTITSQDQSANRQPHASSSSPASSHKMRAARSSQDSTAARPGDVARNFDDLIQSNETIQYTLTPDSMRELEGSPKTTQSNVPAKGRNRAGSAVTNKTMELMRSTSVTRSSPLYSNPVGMPISEATTESPPRVPTANRARGGMPQARDARVPRESMVEFAEFIRATGPPGADVGPPAPLKRNLSLMTKRSAPSTARSQNMSADYGRPSMSSSISRARLQAREATVETADDKSDLIDFIRRGPPSSGNPHIPRAVAPFRTTMDSDQMASAVGGKAMDATLPDIHDTRYSQASTNVTDMSATSVQSSINSQSALLGRKQLHGQNSAQFDEEDMIPQRKQRRVRDPYAIDFSDEEEEEDFDNPQPIRKVQPPKEESFLDFLNSEPPPPPSAPVLFNLPRTQSAHGQLMQAPKKKASAPSLISRFRQNSSSGASGGFKSPTSPSRSQKMFESRSLSSRAGSGTTTASKGYIPIQVNIPSGGDLFPGYGSTNSVPPVPKVPANMTSARPGGRVPMKKFEPREAVSVPSRGTSDLADFLRDSSPPRSLGPSYPTGPAEVNSGSRLFGRKKKSTAFA</sequence>
<feature type="compositionally biased region" description="Basic and acidic residues" evidence="1">
    <location>
        <begin position="339"/>
        <end position="361"/>
    </location>
</feature>
<feature type="compositionally biased region" description="Basic and acidic residues" evidence="1">
    <location>
        <begin position="503"/>
        <end position="516"/>
    </location>
</feature>
<gene>
    <name evidence="2" type="ORF">VM1G_08443</name>
</gene>
<dbReference type="Proteomes" id="UP000078559">
    <property type="component" value="Chromosome 9"/>
</dbReference>
<feature type="region of interest" description="Disordered" evidence="1">
    <location>
        <begin position="893"/>
        <end position="919"/>
    </location>
</feature>
<feature type="compositionally biased region" description="Polar residues" evidence="1">
    <location>
        <begin position="671"/>
        <end position="681"/>
    </location>
</feature>
<dbReference type="EMBL" id="CM003106">
    <property type="protein sequence ID" value="KUI72563.1"/>
    <property type="molecule type" value="Genomic_DNA"/>
</dbReference>
<feature type="region of interest" description="Disordered" evidence="1">
    <location>
        <begin position="1230"/>
        <end position="1400"/>
    </location>
</feature>
<dbReference type="SMR" id="A0A194W8Z3"/>
<keyword evidence="3" id="KW-1185">Reference proteome</keyword>
<proteinExistence type="predicted"/>
<feature type="compositionally biased region" description="Low complexity" evidence="1">
    <location>
        <begin position="1278"/>
        <end position="1293"/>
    </location>
</feature>
<feature type="compositionally biased region" description="Acidic residues" evidence="1">
    <location>
        <begin position="1178"/>
        <end position="1188"/>
    </location>
</feature>
<feature type="region of interest" description="Disordered" evidence="1">
    <location>
        <begin position="1152"/>
        <end position="1196"/>
    </location>
</feature>
<feature type="region of interest" description="Disordered" evidence="1">
    <location>
        <begin position="390"/>
        <end position="458"/>
    </location>
</feature>
<dbReference type="GO" id="GO:0046982">
    <property type="term" value="F:protein heterodimerization activity"/>
    <property type="evidence" value="ECO:0007669"/>
    <property type="project" value="InterPro"/>
</dbReference>
<feature type="compositionally biased region" description="Polar residues" evidence="1">
    <location>
        <begin position="427"/>
        <end position="436"/>
    </location>
</feature>
<dbReference type="InterPro" id="IPR009072">
    <property type="entry name" value="Histone-fold"/>
</dbReference>
<feature type="compositionally biased region" description="Polar residues" evidence="1">
    <location>
        <begin position="832"/>
        <end position="843"/>
    </location>
</feature>
<feature type="compositionally biased region" description="Basic and acidic residues" evidence="1">
    <location>
        <begin position="658"/>
        <end position="667"/>
    </location>
</feature>